<evidence type="ECO:0000313" key="4">
    <source>
        <dbReference type="Proteomes" id="UP001164746"/>
    </source>
</evidence>
<sequence>PASSPERDSSVDDVAESDTQSTQSNASATKCDSPCRKTKRSRLVRSDLTPEEEKAMVDWLREHPLLFNKKLSLYKDKGKKDALWAEQARKLGKEVVLLTVWYRSIRTRYGKLARPKSGAGTGDRTELDIWIMDKFDFLKSHIYEVRPRTFVSLKAKLAAQTPVDDDAESVDNDDNIQQLPSTSVPTSSQEEPKRPVILDVRPKRSSSRATAEEEMLLRTLDERAASPCSYKKRCLTLSSQLRVPANGLRMGIGQNR</sequence>
<protein>
    <recommendedName>
        <fullName evidence="2">MADF domain-containing protein</fullName>
    </recommendedName>
</protein>
<feature type="domain" description="MADF" evidence="2">
    <location>
        <begin position="55"/>
        <end position="143"/>
    </location>
</feature>
<keyword evidence="4" id="KW-1185">Reference proteome</keyword>
<dbReference type="PANTHER" id="PTHR12243">
    <property type="entry name" value="MADF DOMAIN TRANSCRIPTION FACTOR"/>
    <property type="match status" value="1"/>
</dbReference>
<dbReference type="InterPro" id="IPR006578">
    <property type="entry name" value="MADF-dom"/>
</dbReference>
<organism evidence="3 4">
    <name type="scientific">Mya arenaria</name>
    <name type="common">Soft-shell clam</name>
    <dbReference type="NCBI Taxonomy" id="6604"/>
    <lineage>
        <taxon>Eukaryota</taxon>
        <taxon>Metazoa</taxon>
        <taxon>Spiralia</taxon>
        <taxon>Lophotrochozoa</taxon>
        <taxon>Mollusca</taxon>
        <taxon>Bivalvia</taxon>
        <taxon>Autobranchia</taxon>
        <taxon>Heteroconchia</taxon>
        <taxon>Euheterodonta</taxon>
        <taxon>Imparidentia</taxon>
        <taxon>Neoheterodontei</taxon>
        <taxon>Myida</taxon>
        <taxon>Myoidea</taxon>
        <taxon>Myidae</taxon>
        <taxon>Mya</taxon>
    </lineage>
</organism>
<gene>
    <name evidence="3" type="ORF">MAR_009880</name>
</gene>
<evidence type="ECO:0000259" key="2">
    <source>
        <dbReference type="PROSITE" id="PS51029"/>
    </source>
</evidence>
<feature type="compositionally biased region" description="Acidic residues" evidence="1">
    <location>
        <begin position="163"/>
        <end position="174"/>
    </location>
</feature>
<feature type="compositionally biased region" description="Polar residues" evidence="1">
    <location>
        <begin position="17"/>
        <end position="30"/>
    </location>
</feature>
<feature type="region of interest" description="Disordered" evidence="1">
    <location>
        <begin position="1"/>
        <end position="40"/>
    </location>
</feature>
<accession>A0ABY7DZZ9</accession>
<feature type="compositionally biased region" description="Polar residues" evidence="1">
    <location>
        <begin position="176"/>
        <end position="189"/>
    </location>
</feature>
<proteinExistence type="predicted"/>
<dbReference type="Pfam" id="PF10545">
    <property type="entry name" value="MADF_DNA_bdg"/>
    <property type="match status" value="1"/>
</dbReference>
<feature type="region of interest" description="Disordered" evidence="1">
    <location>
        <begin position="162"/>
        <end position="213"/>
    </location>
</feature>
<feature type="compositionally biased region" description="Basic and acidic residues" evidence="1">
    <location>
        <begin position="190"/>
        <end position="202"/>
    </location>
</feature>
<dbReference type="Proteomes" id="UP001164746">
    <property type="component" value="Chromosome 4"/>
</dbReference>
<dbReference type="PROSITE" id="PS51029">
    <property type="entry name" value="MADF"/>
    <property type="match status" value="1"/>
</dbReference>
<reference evidence="3" key="1">
    <citation type="submission" date="2022-11" db="EMBL/GenBank/DDBJ databases">
        <title>Centuries of genome instability and evolution in soft-shell clam transmissible cancer (bioRxiv).</title>
        <authorList>
            <person name="Hart S.F.M."/>
            <person name="Yonemitsu M.A."/>
            <person name="Giersch R.M."/>
            <person name="Beal B.F."/>
            <person name="Arriagada G."/>
            <person name="Davis B.W."/>
            <person name="Ostrander E.A."/>
            <person name="Goff S.P."/>
            <person name="Metzger M.J."/>
        </authorList>
    </citation>
    <scope>NUCLEOTIDE SEQUENCE</scope>
    <source>
        <strain evidence="3">MELC-2E11</strain>
        <tissue evidence="3">Siphon/mantle</tissue>
    </source>
</reference>
<feature type="compositionally biased region" description="Basic and acidic residues" evidence="1">
    <location>
        <begin position="1"/>
        <end position="10"/>
    </location>
</feature>
<dbReference type="PANTHER" id="PTHR12243:SF60">
    <property type="entry name" value="SI:CH211-15D5.12-RELATED"/>
    <property type="match status" value="1"/>
</dbReference>
<feature type="non-terminal residue" evidence="3">
    <location>
        <position position="256"/>
    </location>
</feature>
<name>A0ABY7DZZ9_MYAAR</name>
<dbReference type="InterPro" id="IPR039353">
    <property type="entry name" value="TF_Adf1"/>
</dbReference>
<evidence type="ECO:0000313" key="3">
    <source>
        <dbReference type="EMBL" id="WAR03322.1"/>
    </source>
</evidence>
<evidence type="ECO:0000256" key="1">
    <source>
        <dbReference type="SAM" id="MobiDB-lite"/>
    </source>
</evidence>
<dbReference type="EMBL" id="CP111015">
    <property type="protein sequence ID" value="WAR03322.1"/>
    <property type="molecule type" value="Genomic_DNA"/>
</dbReference>